<evidence type="ECO:0000313" key="2">
    <source>
        <dbReference type="Proteomes" id="UP001596161"/>
    </source>
</evidence>
<keyword evidence="2" id="KW-1185">Reference proteome</keyword>
<dbReference type="Proteomes" id="UP001596161">
    <property type="component" value="Unassembled WGS sequence"/>
</dbReference>
<accession>A0ABW0ECA0</accession>
<reference evidence="2" key="1">
    <citation type="journal article" date="2019" name="Int. J. Syst. Evol. Microbiol.">
        <title>The Global Catalogue of Microorganisms (GCM) 10K type strain sequencing project: providing services to taxonomists for standard genome sequencing and annotation.</title>
        <authorList>
            <consortium name="The Broad Institute Genomics Platform"/>
            <consortium name="The Broad Institute Genome Sequencing Center for Infectious Disease"/>
            <person name="Wu L."/>
            <person name="Ma J."/>
        </authorList>
    </citation>
    <scope>NUCLEOTIDE SEQUENCE [LARGE SCALE GENOMIC DNA]</scope>
    <source>
        <strain evidence="2">KACC 12602</strain>
    </source>
</reference>
<sequence length="488" mass="56185">MGPALKDPRKTSTIRIIGNDKSGFYTLRNDFSGTSLFNRDNHKYILERYDLQNKLAFSKELSIPNPVKSKQRPAYEAIYYLNGQLVLFSSYFDKDNDRNIAFANKVNADGTVDPKTVDVSVIEGATSKKKSGGFSFSLSNDSSKILVYQDMPYDRKENEKFQFKVLDKDLNILVNKAVTLPQLDKETVLSDYRVDNDGNVYVLASTLKKREERKSKEQKYLCQVYGYFRDTDEIKNYTIQIPTKFVTDITFDLDKNKNLIVAGFYADDKKLRASGTFFMKVDFASKKILTQGLKDFSKEFLEMFMSKTRAKNENAGVAHMDLDKLIIREDGGALLVGEQAYQYVVQTKNQYTYHYVRNDIVFININPDGSIEWMKRVPKKQHTVNDNGIYSSYSVSVMQDKIYLIYNDHVKNIGRTDPKKLKFMKKPSKAVTMLAVMDGRGEVQKKALFPAKDHKTIVRPGFYLQDNKSVIIYSENGRNYRFGNIEFN</sequence>
<evidence type="ECO:0000313" key="1">
    <source>
        <dbReference type="EMBL" id="MFC5270790.1"/>
    </source>
</evidence>
<gene>
    <name evidence="1" type="ORF">ACFPIB_09230</name>
</gene>
<organism evidence="1 2">
    <name type="scientific">Adhaeribacter terreus</name>
    <dbReference type="NCBI Taxonomy" id="529703"/>
    <lineage>
        <taxon>Bacteria</taxon>
        <taxon>Pseudomonadati</taxon>
        <taxon>Bacteroidota</taxon>
        <taxon>Cytophagia</taxon>
        <taxon>Cytophagales</taxon>
        <taxon>Hymenobacteraceae</taxon>
        <taxon>Adhaeribacter</taxon>
    </lineage>
</organism>
<protein>
    <submittedName>
        <fullName evidence="1">Uncharacterized protein</fullName>
    </submittedName>
</protein>
<comment type="caution">
    <text evidence="1">The sequence shown here is derived from an EMBL/GenBank/DDBJ whole genome shotgun (WGS) entry which is preliminary data.</text>
</comment>
<dbReference type="EMBL" id="JBHSKT010000004">
    <property type="protein sequence ID" value="MFC5270790.1"/>
    <property type="molecule type" value="Genomic_DNA"/>
</dbReference>
<proteinExistence type="predicted"/>
<dbReference type="RefSeq" id="WP_378017155.1">
    <property type="nucleotide sequence ID" value="NZ_JBHSKT010000004.1"/>
</dbReference>
<name>A0ABW0ECA0_9BACT</name>